<dbReference type="EMBL" id="RPOK01000003">
    <property type="protein sequence ID" value="RPJ66767.1"/>
    <property type="molecule type" value="Genomic_DNA"/>
</dbReference>
<evidence type="ECO:0000259" key="1">
    <source>
        <dbReference type="Pfam" id="PF17948"/>
    </source>
</evidence>
<protein>
    <submittedName>
        <fullName evidence="2">Flavodoxin</fullName>
    </submittedName>
</protein>
<dbReference type="AlphaFoldDB" id="A0A3N5XZL3"/>
<dbReference type="RefSeq" id="WP_124028124.1">
    <property type="nucleotide sequence ID" value="NZ_JBHRSN010000006.1"/>
</dbReference>
<feature type="domain" description="DnaT DNA-binding" evidence="1">
    <location>
        <begin position="112"/>
        <end position="178"/>
    </location>
</feature>
<gene>
    <name evidence="2" type="ORF">DRW07_11875</name>
</gene>
<dbReference type="InterPro" id="IPR040480">
    <property type="entry name" value="DnaT_DNA_bind"/>
</dbReference>
<dbReference type="Gene3D" id="1.10.8.1180">
    <property type="match status" value="1"/>
</dbReference>
<comment type="caution">
    <text evidence="2">The sequence shown here is derived from an EMBL/GenBank/DDBJ whole genome shotgun (WGS) entry which is preliminary data.</text>
</comment>
<organism evidence="2 3">
    <name type="scientific">Alteromonas sediminis</name>
    <dbReference type="NCBI Taxonomy" id="2259342"/>
    <lineage>
        <taxon>Bacteria</taxon>
        <taxon>Pseudomonadati</taxon>
        <taxon>Pseudomonadota</taxon>
        <taxon>Gammaproteobacteria</taxon>
        <taxon>Alteromonadales</taxon>
        <taxon>Alteromonadaceae</taxon>
        <taxon>Alteromonas/Salinimonas group</taxon>
        <taxon>Alteromonas</taxon>
    </lineage>
</organism>
<evidence type="ECO:0000313" key="3">
    <source>
        <dbReference type="Proteomes" id="UP000275281"/>
    </source>
</evidence>
<evidence type="ECO:0000313" key="2">
    <source>
        <dbReference type="EMBL" id="RPJ66767.1"/>
    </source>
</evidence>
<reference evidence="2 3" key="1">
    <citation type="submission" date="2018-11" db="EMBL/GenBank/DDBJ databases">
        <authorList>
            <person name="Ye M.-Q."/>
            <person name="Du Z.-J."/>
        </authorList>
    </citation>
    <scope>NUCLEOTIDE SEQUENCE [LARGE SCALE GENOMIC DNA]</scope>
    <source>
        <strain evidence="2 3">U0105</strain>
    </source>
</reference>
<accession>A0A3N5XZL3</accession>
<sequence length="217" mass="24642">MHAEELSALQGPISNEARVLYCLCLRPYVDLKTGESRPLEYKAILATINAKQKHLDRGRQINRLVKELAQVGLVTLNTQQDIETSLNGQSINLPMVVNHSNTQDRLYENASPITFDWQPNTELLTELLCMIGVIDTTTKAEEIGEFVAYWRGRPDIRLTEYQWTQRLAQQIKRNRTASGMIPVNRVGTQIVNTTTSVDADDNAKKLVEKYSKAKDKR</sequence>
<dbReference type="Proteomes" id="UP000275281">
    <property type="component" value="Unassembled WGS sequence"/>
</dbReference>
<keyword evidence="3" id="KW-1185">Reference proteome</keyword>
<name>A0A3N5XZL3_9ALTE</name>
<dbReference type="OrthoDB" id="5591714at2"/>
<dbReference type="Pfam" id="PF17948">
    <property type="entry name" value="DnaT"/>
    <property type="match status" value="1"/>
</dbReference>
<proteinExistence type="predicted"/>